<dbReference type="Pfam" id="PF23368">
    <property type="entry name" value="DUF7092"/>
    <property type="match status" value="1"/>
</dbReference>
<evidence type="ECO:0000259" key="8">
    <source>
        <dbReference type="Pfam" id="PF01435"/>
    </source>
</evidence>
<feature type="transmembrane region" description="Helical" evidence="7">
    <location>
        <begin position="257"/>
        <end position="277"/>
    </location>
</feature>
<dbReference type="EC" id="3.4.24.-" evidence="10"/>
<protein>
    <submittedName>
        <fullName evidence="10">Metalloprotease LoiP</fullName>
        <ecNumber evidence="10">3.4.24.-</ecNumber>
    </submittedName>
</protein>
<dbReference type="InterPro" id="IPR001915">
    <property type="entry name" value="Peptidase_M48"/>
</dbReference>
<dbReference type="OrthoDB" id="9810445at2"/>
<dbReference type="Pfam" id="PF01435">
    <property type="entry name" value="Peptidase_M48"/>
    <property type="match status" value="1"/>
</dbReference>
<dbReference type="InterPro" id="IPR055518">
    <property type="entry name" value="DUF7092"/>
</dbReference>
<evidence type="ECO:0000256" key="4">
    <source>
        <dbReference type="ARBA" id="ARBA00022833"/>
    </source>
</evidence>
<feature type="transmembrane region" description="Helical" evidence="7">
    <location>
        <begin position="107"/>
        <end position="126"/>
    </location>
</feature>
<evidence type="ECO:0000256" key="6">
    <source>
        <dbReference type="RuleBase" id="RU003983"/>
    </source>
</evidence>
<evidence type="ECO:0000256" key="7">
    <source>
        <dbReference type="SAM" id="Phobius"/>
    </source>
</evidence>
<keyword evidence="3 6" id="KW-0378">Hydrolase</keyword>
<reference evidence="11" key="1">
    <citation type="submission" date="2018-03" db="EMBL/GenBank/DDBJ databases">
        <authorList>
            <person name="Rodrigo-Torres L."/>
            <person name="Arahal R. D."/>
            <person name="Lucena T."/>
        </authorList>
    </citation>
    <scope>NUCLEOTIDE SEQUENCE [LARGE SCALE GENOMIC DNA]</scope>
    <source>
        <strain evidence="11">CECT 8871</strain>
    </source>
</reference>
<organism evidence="10 11">
    <name type="scientific">Pseudoprimorskyibacter insulae</name>
    <dbReference type="NCBI Taxonomy" id="1695997"/>
    <lineage>
        <taxon>Bacteria</taxon>
        <taxon>Pseudomonadati</taxon>
        <taxon>Pseudomonadota</taxon>
        <taxon>Alphaproteobacteria</taxon>
        <taxon>Rhodobacterales</taxon>
        <taxon>Paracoccaceae</taxon>
        <taxon>Pseudoprimorskyibacter</taxon>
    </lineage>
</organism>
<dbReference type="GO" id="GO:0046872">
    <property type="term" value="F:metal ion binding"/>
    <property type="evidence" value="ECO:0007669"/>
    <property type="project" value="UniProtKB-KW"/>
</dbReference>
<sequence>MTVIHVGAAPEPFNSSALFLDGHRARPVPVDLTIDEDGGALVWSHDDTTFRWPLGDIRELPDQADRSGLVLRHRDDALVRLHLPDRGLVPRLPNRTKRAPVARRGRLALWAVAAIASVALIIFVLVPRMADQLAVFIPPEGERALGEVTLDQIRHALDETGVQPVPICNRPAGRAGLDQLATRLTDATDTPVEISLTVLDHPMINAFALPGGFIILSSGLIRAAETPEQLASVIGHEIGHVVSRDPTRHALRSAGSIGVLGLVFGDFAGGTVVLFLANQLINAQYSQTAEADADTFAHDLLVKLDVPPSALADMFDIIRKRYGDAEGLIAHFLSHPSLGDRIETARNSEFSGIASAPLVSPKVWSDIRSICR</sequence>
<dbReference type="PANTHER" id="PTHR22726">
    <property type="entry name" value="METALLOENDOPEPTIDASE OMA1"/>
    <property type="match status" value="1"/>
</dbReference>
<dbReference type="GO" id="GO:0004222">
    <property type="term" value="F:metalloendopeptidase activity"/>
    <property type="evidence" value="ECO:0007669"/>
    <property type="project" value="InterPro"/>
</dbReference>
<keyword evidence="11" id="KW-1185">Reference proteome</keyword>
<keyword evidence="5 6" id="KW-0482">Metalloprotease</keyword>
<gene>
    <name evidence="10" type="primary">loiP_1</name>
    <name evidence="10" type="ORF">PRI8871_00307</name>
</gene>
<dbReference type="GO" id="GO:0051603">
    <property type="term" value="P:proteolysis involved in protein catabolic process"/>
    <property type="evidence" value="ECO:0007669"/>
    <property type="project" value="TreeGrafter"/>
</dbReference>
<keyword evidence="2" id="KW-0479">Metal-binding</keyword>
<keyword evidence="1 6" id="KW-0645">Protease</keyword>
<evidence type="ECO:0000313" key="10">
    <source>
        <dbReference type="EMBL" id="SPF77723.1"/>
    </source>
</evidence>
<proteinExistence type="inferred from homology"/>
<keyword evidence="4 6" id="KW-0862">Zinc</keyword>
<dbReference type="EMBL" id="OMOJ01000001">
    <property type="protein sequence ID" value="SPF77723.1"/>
    <property type="molecule type" value="Genomic_DNA"/>
</dbReference>
<keyword evidence="7" id="KW-0812">Transmembrane</keyword>
<keyword evidence="7" id="KW-1133">Transmembrane helix</keyword>
<comment type="cofactor">
    <cofactor evidence="6">
        <name>Zn(2+)</name>
        <dbReference type="ChEBI" id="CHEBI:29105"/>
    </cofactor>
    <text evidence="6">Binds 1 zinc ion per subunit.</text>
</comment>
<feature type="domain" description="Peptidase M48" evidence="8">
    <location>
        <begin position="177"/>
        <end position="347"/>
    </location>
</feature>
<evidence type="ECO:0000313" key="11">
    <source>
        <dbReference type="Proteomes" id="UP000244904"/>
    </source>
</evidence>
<name>A0A2R8ANW0_9RHOB</name>
<keyword evidence="7" id="KW-0472">Membrane</keyword>
<evidence type="ECO:0000256" key="3">
    <source>
        <dbReference type="ARBA" id="ARBA00022801"/>
    </source>
</evidence>
<feature type="domain" description="DUF7092" evidence="9">
    <location>
        <begin position="16"/>
        <end position="91"/>
    </location>
</feature>
<dbReference type="AlphaFoldDB" id="A0A2R8ANW0"/>
<dbReference type="CDD" id="cd07332">
    <property type="entry name" value="M48C_Oma1_like"/>
    <property type="match status" value="1"/>
</dbReference>
<dbReference type="GO" id="GO:0016020">
    <property type="term" value="C:membrane"/>
    <property type="evidence" value="ECO:0007669"/>
    <property type="project" value="TreeGrafter"/>
</dbReference>
<dbReference type="Gene3D" id="3.30.2010.10">
    <property type="entry name" value="Metalloproteases ('zincins'), catalytic domain"/>
    <property type="match status" value="1"/>
</dbReference>
<accession>A0A2R8ANW0</accession>
<dbReference type="RefSeq" id="WP_108884421.1">
    <property type="nucleotide sequence ID" value="NZ_OMOJ01000001.1"/>
</dbReference>
<evidence type="ECO:0000256" key="5">
    <source>
        <dbReference type="ARBA" id="ARBA00023049"/>
    </source>
</evidence>
<comment type="similarity">
    <text evidence="6">Belongs to the peptidase M48 family.</text>
</comment>
<dbReference type="Proteomes" id="UP000244904">
    <property type="component" value="Unassembled WGS sequence"/>
</dbReference>
<evidence type="ECO:0000256" key="2">
    <source>
        <dbReference type="ARBA" id="ARBA00022723"/>
    </source>
</evidence>
<dbReference type="PANTHER" id="PTHR22726:SF1">
    <property type="entry name" value="METALLOENDOPEPTIDASE OMA1, MITOCHONDRIAL"/>
    <property type="match status" value="1"/>
</dbReference>
<dbReference type="InterPro" id="IPR051156">
    <property type="entry name" value="Mito/Outer_Membr_Metalloprot"/>
</dbReference>
<evidence type="ECO:0000259" key="9">
    <source>
        <dbReference type="Pfam" id="PF23368"/>
    </source>
</evidence>
<evidence type="ECO:0000256" key="1">
    <source>
        <dbReference type="ARBA" id="ARBA00022670"/>
    </source>
</evidence>